<comment type="caution">
    <text evidence="3">The sequence shown here is derived from an EMBL/GenBank/DDBJ whole genome shotgun (WGS) entry which is preliminary data.</text>
</comment>
<dbReference type="EMBL" id="BTRK01000006">
    <property type="protein sequence ID" value="GMR57522.1"/>
    <property type="molecule type" value="Genomic_DNA"/>
</dbReference>
<dbReference type="Proteomes" id="UP001328107">
    <property type="component" value="Unassembled WGS sequence"/>
</dbReference>
<feature type="non-terminal residue" evidence="3">
    <location>
        <position position="1"/>
    </location>
</feature>
<name>A0AAN5I9D0_9BILA</name>
<reference evidence="3" key="2">
    <citation type="submission" date="2023-06" db="EMBL/GenBank/DDBJ databases">
        <title>Genome assembly of Pristionchus species.</title>
        <authorList>
            <person name="Yoshida K."/>
            <person name="Sommer R.J."/>
        </authorList>
    </citation>
    <scope>NUCLEOTIDE SEQUENCE</scope>
    <source>
        <strain evidence="3 4">RS5460</strain>
    </source>
</reference>
<protein>
    <submittedName>
        <fullName evidence="3">Uncharacterized protein</fullName>
    </submittedName>
</protein>
<proteinExistence type="predicted"/>
<feature type="compositionally biased region" description="Polar residues" evidence="1">
    <location>
        <begin position="116"/>
        <end position="128"/>
    </location>
</feature>
<evidence type="ECO:0000313" key="3">
    <source>
        <dbReference type="EMBL" id="GMR57522.1"/>
    </source>
</evidence>
<sequence>ALRDAVRPSASSLLSSGKKLSFICWGGVDSVWLVRNLSRYAPVAARFNDCYSLRERSEFPLSTRSIPPERRALSPSLNTAVAPIRYTSFHSLLGRRDDSVWLVLRLSRDTLPSRGLNASATTAPTTRDSSSELQRRVKKTWEGSVGAVTRGLVGSRRWMRDGR</sequence>
<dbReference type="EMBL" id="BTRK01000003">
    <property type="protein sequence ID" value="GMR44233.1"/>
    <property type="molecule type" value="Genomic_DNA"/>
</dbReference>
<accession>A0AAN5I9D0</accession>
<feature type="region of interest" description="Disordered" evidence="1">
    <location>
        <begin position="115"/>
        <end position="136"/>
    </location>
</feature>
<keyword evidence="4" id="KW-1185">Reference proteome</keyword>
<gene>
    <name evidence="2" type="ORF">PMAYCL1PPCAC_14428</name>
    <name evidence="3" type="ORF">PMAYCL1PPCAC_27717</name>
</gene>
<organism evidence="3 4">
    <name type="scientific">Pristionchus mayeri</name>
    <dbReference type="NCBI Taxonomy" id="1317129"/>
    <lineage>
        <taxon>Eukaryota</taxon>
        <taxon>Metazoa</taxon>
        <taxon>Ecdysozoa</taxon>
        <taxon>Nematoda</taxon>
        <taxon>Chromadorea</taxon>
        <taxon>Rhabditida</taxon>
        <taxon>Rhabditina</taxon>
        <taxon>Diplogasteromorpha</taxon>
        <taxon>Diplogasteroidea</taxon>
        <taxon>Neodiplogasteridae</taxon>
        <taxon>Pristionchus</taxon>
    </lineage>
</organism>
<evidence type="ECO:0000313" key="4">
    <source>
        <dbReference type="Proteomes" id="UP001328107"/>
    </source>
</evidence>
<evidence type="ECO:0000313" key="2">
    <source>
        <dbReference type="EMBL" id="GMR44233.1"/>
    </source>
</evidence>
<dbReference type="AlphaFoldDB" id="A0AAN5I9D0"/>
<evidence type="ECO:0000256" key="1">
    <source>
        <dbReference type="SAM" id="MobiDB-lite"/>
    </source>
</evidence>
<reference evidence="4" key="1">
    <citation type="submission" date="2022-10" db="EMBL/GenBank/DDBJ databases">
        <title>Genome assembly of Pristionchus species.</title>
        <authorList>
            <person name="Yoshida K."/>
            <person name="Sommer R.J."/>
        </authorList>
    </citation>
    <scope>NUCLEOTIDE SEQUENCE [LARGE SCALE GENOMIC DNA]</scope>
    <source>
        <strain evidence="4">RS5460</strain>
    </source>
</reference>